<evidence type="ECO:0000313" key="2">
    <source>
        <dbReference type="Proteomes" id="UP000440732"/>
    </source>
</evidence>
<proteinExistence type="predicted"/>
<gene>
    <name evidence="1" type="ORF">PF006_g2392</name>
</gene>
<reference evidence="1 2" key="1">
    <citation type="submission" date="2018-08" db="EMBL/GenBank/DDBJ databases">
        <title>Genomic investigation of the strawberry pathogen Phytophthora fragariae indicates pathogenicity is determined by transcriptional variation in three key races.</title>
        <authorList>
            <person name="Adams T.M."/>
            <person name="Armitage A.D."/>
            <person name="Sobczyk M.K."/>
            <person name="Bates H.J."/>
            <person name="Dunwell J.M."/>
            <person name="Nellist C.F."/>
            <person name="Harrison R.J."/>
        </authorList>
    </citation>
    <scope>NUCLEOTIDE SEQUENCE [LARGE SCALE GENOMIC DNA]</scope>
    <source>
        <strain evidence="1 2">NOV-5</strain>
    </source>
</reference>
<dbReference type="EMBL" id="QXGA01000067">
    <property type="protein sequence ID" value="KAE9153487.1"/>
    <property type="molecule type" value="Genomic_DNA"/>
</dbReference>
<evidence type="ECO:0000313" key="1">
    <source>
        <dbReference type="EMBL" id="KAE9153487.1"/>
    </source>
</evidence>
<name>A0A6A3UQG8_9STRA</name>
<accession>A0A6A3UQG8</accession>
<dbReference type="Proteomes" id="UP000440732">
    <property type="component" value="Unassembled WGS sequence"/>
</dbReference>
<comment type="caution">
    <text evidence="1">The sequence shown here is derived from an EMBL/GenBank/DDBJ whole genome shotgun (WGS) entry which is preliminary data.</text>
</comment>
<sequence length="175" mass="19776">MRQAAASLLALEQIVRKVWGENAATLHLCRRSARLGLSCIALQAAASVSARSLSFFTRRQQVAHTRCLDRKQNHNMGKERFTINPFPALELSDAVKNQLLELGRTIIEANFERDDAFFKTGRKVDHRRWKLAKERERIAADIASYQIMENGRKSGLIRSVTSHSSSSSDLTMMSM</sequence>
<organism evidence="1 2">
    <name type="scientific">Phytophthora fragariae</name>
    <dbReference type="NCBI Taxonomy" id="53985"/>
    <lineage>
        <taxon>Eukaryota</taxon>
        <taxon>Sar</taxon>
        <taxon>Stramenopiles</taxon>
        <taxon>Oomycota</taxon>
        <taxon>Peronosporomycetes</taxon>
        <taxon>Peronosporales</taxon>
        <taxon>Peronosporaceae</taxon>
        <taxon>Phytophthora</taxon>
    </lineage>
</organism>
<dbReference type="AlphaFoldDB" id="A0A6A3UQG8"/>
<protein>
    <submittedName>
        <fullName evidence="1">Uncharacterized protein</fullName>
    </submittedName>
</protein>